<proteinExistence type="predicted"/>
<organism evidence="2 3">
    <name type="scientific">Trifolium medium</name>
    <dbReference type="NCBI Taxonomy" id="97028"/>
    <lineage>
        <taxon>Eukaryota</taxon>
        <taxon>Viridiplantae</taxon>
        <taxon>Streptophyta</taxon>
        <taxon>Embryophyta</taxon>
        <taxon>Tracheophyta</taxon>
        <taxon>Spermatophyta</taxon>
        <taxon>Magnoliopsida</taxon>
        <taxon>eudicotyledons</taxon>
        <taxon>Gunneridae</taxon>
        <taxon>Pentapetalae</taxon>
        <taxon>rosids</taxon>
        <taxon>fabids</taxon>
        <taxon>Fabales</taxon>
        <taxon>Fabaceae</taxon>
        <taxon>Papilionoideae</taxon>
        <taxon>50 kb inversion clade</taxon>
        <taxon>NPAAA clade</taxon>
        <taxon>Hologalegina</taxon>
        <taxon>IRL clade</taxon>
        <taxon>Trifolieae</taxon>
        <taxon>Trifolium</taxon>
    </lineage>
</organism>
<feature type="compositionally biased region" description="Basic and acidic residues" evidence="1">
    <location>
        <begin position="50"/>
        <end position="59"/>
    </location>
</feature>
<gene>
    <name evidence="2" type="ORF">A2U01_0099945</name>
</gene>
<protein>
    <submittedName>
        <fullName evidence="2">WRKY family transcription factor</fullName>
    </submittedName>
</protein>
<feature type="region of interest" description="Disordered" evidence="1">
    <location>
        <begin position="1"/>
        <end position="59"/>
    </location>
</feature>
<evidence type="ECO:0000313" key="3">
    <source>
        <dbReference type="Proteomes" id="UP000265520"/>
    </source>
</evidence>
<accession>A0A392URM0</accession>
<feature type="compositionally biased region" description="Low complexity" evidence="1">
    <location>
        <begin position="32"/>
        <end position="47"/>
    </location>
</feature>
<dbReference type="Proteomes" id="UP000265520">
    <property type="component" value="Unassembled WGS sequence"/>
</dbReference>
<feature type="compositionally biased region" description="Polar residues" evidence="1">
    <location>
        <begin position="21"/>
        <end position="31"/>
    </location>
</feature>
<dbReference type="EMBL" id="LXQA010956121">
    <property type="protein sequence ID" value="MCI78674.1"/>
    <property type="molecule type" value="Genomic_DNA"/>
</dbReference>
<sequence length="59" mass="6378">MFGDIGWNLDPDRVDEGLLQPVQTSSIETAPSSSYRSNNQSVSSSSSEDLPEKSTVSDE</sequence>
<reference evidence="2 3" key="1">
    <citation type="journal article" date="2018" name="Front. Plant Sci.">
        <title>Red Clover (Trifolium pratense) and Zigzag Clover (T. medium) - A Picture of Genomic Similarities and Differences.</title>
        <authorList>
            <person name="Dluhosova J."/>
            <person name="Istvanek J."/>
            <person name="Nedelnik J."/>
            <person name="Repkova J."/>
        </authorList>
    </citation>
    <scope>NUCLEOTIDE SEQUENCE [LARGE SCALE GENOMIC DNA]</scope>
    <source>
        <strain evidence="3">cv. 10/8</strain>
        <tissue evidence="2">Leaf</tissue>
    </source>
</reference>
<evidence type="ECO:0000313" key="2">
    <source>
        <dbReference type="EMBL" id="MCI78674.1"/>
    </source>
</evidence>
<evidence type="ECO:0000256" key="1">
    <source>
        <dbReference type="SAM" id="MobiDB-lite"/>
    </source>
</evidence>
<dbReference type="AlphaFoldDB" id="A0A392URM0"/>
<feature type="non-terminal residue" evidence="2">
    <location>
        <position position="59"/>
    </location>
</feature>
<name>A0A392URM0_9FABA</name>
<comment type="caution">
    <text evidence="2">The sequence shown here is derived from an EMBL/GenBank/DDBJ whole genome shotgun (WGS) entry which is preliminary data.</text>
</comment>
<keyword evidence="3" id="KW-1185">Reference proteome</keyword>